<protein>
    <recommendedName>
        <fullName evidence="3">DUF2513 domain-containing protein</fullName>
    </recommendedName>
</protein>
<organism evidence="1 2">
    <name type="scientific">Vibrio metoecus</name>
    <dbReference type="NCBI Taxonomy" id="1481663"/>
    <lineage>
        <taxon>Bacteria</taxon>
        <taxon>Pseudomonadati</taxon>
        <taxon>Pseudomonadota</taxon>
        <taxon>Gammaproteobacteria</taxon>
        <taxon>Vibrionales</taxon>
        <taxon>Vibrionaceae</taxon>
        <taxon>Vibrio</taxon>
    </lineage>
</organism>
<comment type="caution">
    <text evidence="1">The sequence shown here is derived from an EMBL/GenBank/DDBJ whole genome shotgun (WGS) entry which is preliminary data.</text>
</comment>
<name>A0A0Q0YMJ2_VIBMT</name>
<dbReference type="OrthoDB" id="307608at2"/>
<dbReference type="PATRIC" id="fig|1481663.12.peg.2731"/>
<gene>
    <name evidence="1" type="ORF">XV92_18180</name>
</gene>
<dbReference type="EMBL" id="LBGP01000045">
    <property type="protein sequence ID" value="KQA96598.1"/>
    <property type="molecule type" value="Genomic_DNA"/>
</dbReference>
<dbReference type="RefSeq" id="WP_044128179.1">
    <property type="nucleotide sequence ID" value="NZ_LBGP01000045.1"/>
</dbReference>
<evidence type="ECO:0000313" key="1">
    <source>
        <dbReference type="EMBL" id="KQA96598.1"/>
    </source>
</evidence>
<evidence type="ECO:0008006" key="3">
    <source>
        <dbReference type="Google" id="ProtNLM"/>
    </source>
</evidence>
<evidence type="ECO:0000313" key="2">
    <source>
        <dbReference type="Proteomes" id="UP000050491"/>
    </source>
</evidence>
<accession>A0A0Q0YMJ2</accession>
<dbReference type="AlphaFoldDB" id="A0A0Q0YMJ2"/>
<sequence>MKIDLDYLSKILKVFLDSANAHVNINDISGSGIAVQSETENYKMDEQFLFHFQILVENRLISNRELVTGSLQPLGIQFGFRGQVTLNVVELRLTQCGHDFASALNNKEVLQKLKSELKDAPFKTVFEGSQKLLQHFFKKKLDSLLEEGA</sequence>
<reference evidence="1 2" key="1">
    <citation type="journal article" date="2015" name="Genome Biol. Evol.">
        <title>The Dynamics of Genetic Interactions between Vibrio metoecus and Vibrio cholerae, Two Close Relatives Co-Occurring in the Environment.</title>
        <authorList>
            <person name="Orata F.D."/>
            <person name="Kirchberger P.C."/>
            <person name="Meheust R."/>
            <person name="Barlow E.J."/>
            <person name="Tarr C.L."/>
            <person name="Boucher Y."/>
        </authorList>
    </citation>
    <scope>NUCLEOTIDE SEQUENCE [LARGE SCALE GENOMIC DNA]</scope>
    <source>
        <strain evidence="1 2">YB5B04</strain>
    </source>
</reference>
<dbReference type="Proteomes" id="UP000050491">
    <property type="component" value="Unassembled WGS sequence"/>
</dbReference>
<proteinExistence type="predicted"/>